<dbReference type="InterPro" id="IPR003137">
    <property type="entry name" value="PA_domain"/>
</dbReference>
<dbReference type="SUPFAM" id="SSF52743">
    <property type="entry name" value="Subtilisin-like"/>
    <property type="match status" value="1"/>
</dbReference>
<dbReference type="InterPro" id="IPR037045">
    <property type="entry name" value="S8pro/Inhibitor_I9_sf"/>
</dbReference>
<dbReference type="SUPFAM" id="SSF52025">
    <property type="entry name" value="PA domain"/>
    <property type="match status" value="1"/>
</dbReference>
<feature type="domain" description="Subtilisin-like protease fibronectin type-III" evidence="12">
    <location>
        <begin position="629"/>
        <end position="730"/>
    </location>
</feature>
<keyword evidence="3" id="KW-0732">Signal</keyword>
<evidence type="ECO:0000259" key="12">
    <source>
        <dbReference type="Pfam" id="PF17766"/>
    </source>
</evidence>
<accession>A0A9N7RD01</accession>
<evidence type="ECO:0000313" key="13">
    <source>
        <dbReference type="EMBL" id="CAA0826510.1"/>
    </source>
</evidence>
<dbReference type="InterPro" id="IPR045051">
    <property type="entry name" value="SBT"/>
</dbReference>
<dbReference type="GO" id="GO:0004252">
    <property type="term" value="F:serine-type endopeptidase activity"/>
    <property type="evidence" value="ECO:0007669"/>
    <property type="project" value="UniProtKB-UniRule"/>
</dbReference>
<dbReference type="AlphaFoldDB" id="A0A9N7RD01"/>
<evidence type="ECO:0000256" key="2">
    <source>
        <dbReference type="ARBA" id="ARBA00022670"/>
    </source>
</evidence>
<evidence type="ECO:0000259" key="10">
    <source>
        <dbReference type="Pfam" id="PF02225"/>
    </source>
</evidence>
<dbReference type="InterPro" id="IPR046450">
    <property type="entry name" value="PA_dom_sf"/>
</dbReference>
<dbReference type="FunFam" id="3.40.50.200:FF:000006">
    <property type="entry name" value="Subtilisin-like protease SBT1.5"/>
    <property type="match status" value="1"/>
</dbReference>
<dbReference type="PANTHER" id="PTHR10795">
    <property type="entry name" value="PROPROTEIN CONVERTASE SUBTILISIN/KEXIN"/>
    <property type="match status" value="1"/>
</dbReference>
<feature type="domain" description="PA" evidence="10">
    <location>
        <begin position="341"/>
        <end position="426"/>
    </location>
</feature>
<gene>
    <name evidence="13" type="ORF">SHERM_01713</name>
</gene>
<dbReference type="FunFam" id="3.50.30.30:FF:000005">
    <property type="entry name" value="subtilisin-like protease SBT1.5"/>
    <property type="match status" value="1"/>
</dbReference>
<dbReference type="InterPro" id="IPR034197">
    <property type="entry name" value="Peptidases_S8_3"/>
</dbReference>
<dbReference type="Gene3D" id="2.60.40.2310">
    <property type="match status" value="1"/>
</dbReference>
<evidence type="ECO:0000256" key="8">
    <source>
        <dbReference type="PROSITE-ProRule" id="PRU01240"/>
    </source>
</evidence>
<reference evidence="13" key="1">
    <citation type="submission" date="2019-12" db="EMBL/GenBank/DDBJ databases">
        <authorList>
            <person name="Scholes J."/>
        </authorList>
    </citation>
    <scope>NUCLEOTIDE SEQUENCE</scope>
</reference>
<dbReference type="PROSITE" id="PS51892">
    <property type="entry name" value="SUBTILASE"/>
    <property type="match status" value="1"/>
</dbReference>
<evidence type="ECO:0000256" key="5">
    <source>
        <dbReference type="ARBA" id="ARBA00022825"/>
    </source>
</evidence>
<dbReference type="EMBL" id="CACSLK010027624">
    <property type="protein sequence ID" value="CAA0826510.1"/>
    <property type="molecule type" value="Genomic_DNA"/>
</dbReference>
<dbReference type="PRINTS" id="PR00723">
    <property type="entry name" value="SUBTILISIN"/>
</dbReference>
<dbReference type="OrthoDB" id="206201at2759"/>
<dbReference type="Proteomes" id="UP001153555">
    <property type="component" value="Unassembled WGS sequence"/>
</dbReference>
<evidence type="ECO:0000313" key="14">
    <source>
        <dbReference type="Proteomes" id="UP001153555"/>
    </source>
</evidence>
<dbReference type="Gene3D" id="3.30.70.80">
    <property type="entry name" value="Peptidase S8 propeptide/proteinase inhibitor I9"/>
    <property type="match status" value="1"/>
</dbReference>
<feature type="active site" description="Charge relay system" evidence="7 8">
    <location>
        <position position="513"/>
    </location>
</feature>
<keyword evidence="5 8" id="KW-0720">Serine protease</keyword>
<feature type="active site" description="Charge relay system" evidence="7 8">
    <location>
        <position position="105"/>
    </location>
</feature>
<dbReference type="Pfam" id="PF00082">
    <property type="entry name" value="Peptidase_S8"/>
    <property type="match status" value="1"/>
</dbReference>
<feature type="domain" description="Inhibitor I9" evidence="11">
    <location>
        <begin position="7"/>
        <end position="69"/>
    </location>
</feature>
<dbReference type="Gene3D" id="3.50.30.30">
    <property type="match status" value="1"/>
</dbReference>
<comment type="caution">
    <text evidence="13">The sequence shown here is derived from an EMBL/GenBank/DDBJ whole genome shotgun (WGS) entry which is preliminary data.</text>
</comment>
<evidence type="ECO:0000256" key="7">
    <source>
        <dbReference type="PIRSR" id="PIRSR615500-1"/>
    </source>
</evidence>
<evidence type="ECO:0000256" key="4">
    <source>
        <dbReference type="ARBA" id="ARBA00022801"/>
    </source>
</evidence>
<dbReference type="CDD" id="cd02120">
    <property type="entry name" value="PA_subtilisin_like"/>
    <property type="match status" value="1"/>
</dbReference>
<dbReference type="CDD" id="cd04852">
    <property type="entry name" value="Peptidases_S8_3"/>
    <property type="match status" value="1"/>
</dbReference>
<evidence type="ECO:0000259" key="11">
    <source>
        <dbReference type="Pfam" id="PF05922"/>
    </source>
</evidence>
<keyword evidence="2 8" id="KW-0645">Protease</keyword>
<dbReference type="InterPro" id="IPR000209">
    <property type="entry name" value="Peptidase_S8/S53_dom"/>
</dbReference>
<dbReference type="GO" id="GO:0006508">
    <property type="term" value="P:proteolysis"/>
    <property type="evidence" value="ECO:0007669"/>
    <property type="project" value="UniProtKB-KW"/>
</dbReference>
<keyword evidence="14" id="KW-1185">Reference proteome</keyword>
<sequence length="733" mass="78124">MIKDMKPAIISDHTEWYASSLASVSDTAKPMYTYEHAFQGFSASLTPREAELMKAQPGVSSVIPEKIYRPLTTWTPFFLGLENKTAQSRLPKPEKVGEVIIGVLDTGVWPDSPSFRDDGLGPIPTDWRGACDVTADFNKSSCNRKLIGARSFSKGYRQYLQYLKQTGQTVALDEKPIISPRDYDGHGTHTSSTAAGSPVPGANVNGLAYGTARGMAVAARLASYKTCWPEGCFDSDILAAMDTAIWDGVDVLSLSLGGHMVNYYGDLIAIGAFAAMERGIVVSCSAGNGGPAEFSLANVAPWILTVGAGTIDRDFPTKVTLGDGRHFTGVSLYTGQRKLSGAIVYAGNVSTQGTSLCTEGSLIQKEVKGKIVLCDRGVNARVEKGAVVHEAGGTGMILANTVENGEELIADAYLNPALLVGEKAGDGMRAYVSRNSNATANIVFGGTKIGIEPSPVVAAFSSRGPNPITIEILKPDLIAPGVNILAGWTKAVGPTGLAMDTRKVDFAIQSGTSMSCPHVSGLAALLKAAHPEWSPAAIRSALMTTAYSSYKDGRPLLDVATGKASNPFAYGSGHVDPVSALDPGLIYDLTKYDYLNFLCAIKYDSSQINAIVRTKIFKCNKNASYRVYDLNYPSFAAAISSTRKGKSKVVFRRTVTNVGPNGTKYQVSISSPSQLAKIDVTPKTLIFRQKKETKSFTLTVVADPMPAGTNMFGRIVWSDEKHAVASPVSVIWV</sequence>
<dbReference type="Pfam" id="PF17766">
    <property type="entry name" value="fn3_6"/>
    <property type="match status" value="1"/>
</dbReference>
<evidence type="ECO:0000256" key="6">
    <source>
        <dbReference type="ARBA" id="ARBA00023180"/>
    </source>
</evidence>
<dbReference type="Gene3D" id="3.40.50.200">
    <property type="entry name" value="Peptidase S8/S53 domain"/>
    <property type="match status" value="1"/>
</dbReference>
<name>A0A9N7RD01_STRHE</name>
<dbReference type="Pfam" id="PF05922">
    <property type="entry name" value="Inhibitor_I9"/>
    <property type="match status" value="1"/>
</dbReference>
<keyword evidence="4 8" id="KW-0378">Hydrolase</keyword>
<dbReference type="InterPro" id="IPR041469">
    <property type="entry name" value="Subtilisin-like_FN3"/>
</dbReference>
<dbReference type="PROSITE" id="PS00138">
    <property type="entry name" value="SUBTILASE_SER"/>
    <property type="match status" value="1"/>
</dbReference>
<protein>
    <submittedName>
        <fullName evidence="13">Subtilisin-like protease SBT1.7</fullName>
    </submittedName>
</protein>
<evidence type="ECO:0000256" key="3">
    <source>
        <dbReference type="ARBA" id="ARBA00022729"/>
    </source>
</evidence>
<dbReference type="Pfam" id="PF02225">
    <property type="entry name" value="PA"/>
    <property type="match status" value="1"/>
</dbReference>
<dbReference type="InterPro" id="IPR015500">
    <property type="entry name" value="Peptidase_S8_subtilisin-rel"/>
</dbReference>
<keyword evidence="6" id="KW-0325">Glycoprotein</keyword>
<comment type="similarity">
    <text evidence="1 8">Belongs to the peptidase S8 family.</text>
</comment>
<feature type="domain" description="Peptidase S8/S53" evidence="9">
    <location>
        <begin position="98"/>
        <end position="571"/>
    </location>
</feature>
<evidence type="ECO:0000256" key="1">
    <source>
        <dbReference type="ARBA" id="ARBA00011073"/>
    </source>
</evidence>
<dbReference type="InterPro" id="IPR023828">
    <property type="entry name" value="Peptidase_S8_Ser-AS"/>
</dbReference>
<organism evidence="13 14">
    <name type="scientific">Striga hermonthica</name>
    <name type="common">Purple witchweed</name>
    <name type="synonym">Buchnera hermonthica</name>
    <dbReference type="NCBI Taxonomy" id="68872"/>
    <lineage>
        <taxon>Eukaryota</taxon>
        <taxon>Viridiplantae</taxon>
        <taxon>Streptophyta</taxon>
        <taxon>Embryophyta</taxon>
        <taxon>Tracheophyta</taxon>
        <taxon>Spermatophyta</taxon>
        <taxon>Magnoliopsida</taxon>
        <taxon>eudicotyledons</taxon>
        <taxon>Gunneridae</taxon>
        <taxon>Pentapetalae</taxon>
        <taxon>asterids</taxon>
        <taxon>lamiids</taxon>
        <taxon>Lamiales</taxon>
        <taxon>Orobanchaceae</taxon>
        <taxon>Buchnereae</taxon>
        <taxon>Striga</taxon>
    </lineage>
</organism>
<dbReference type="InterPro" id="IPR010259">
    <property type="entry name" value="S8pro/Inhibitor_I9"/>
</dbReference>
<dbReference type="InterPro" id="IPR036852">
    <property type="entry name" value="Peptidase_S8/S53_dom_sf"/>
</dbReference>
<proteinExistence type="inferred from homology"/>
<evidence type="ECO:0000259" key="9">
    <source>
        <dbReference type="Pfam" id="PF00082"/>
    </source>
</evidence>
<feature type="active site" description="Charge relay system" evidence="7 8">
    <location>
        <position position="186"/>
    </location>
</feature>